<feature type="domain" description="FRG" evidence="1">
    <location>
        <begin position="32"/>
        <end position="168"/>
    </location>
</feature>
<proteinExistence type="predicted"/>
<evidence type="ECO:0000259" key="1">
    <source>
        <dbReference type="SMART" id="SM00901"/>
    </source>
</evidence>
<protein>
    <recommendedName>
        <fullName evidence="1">FRG domain-containing protein</fullName>
    </recommendedName>
</protein>
<organism evidence="2 3">
    <name type="scientific">Salmonella phage SEN8</name>
    <dbReference type="NCBI Taxonomy" id="1647468"/>
    <lineage>
        <taxon>Viruses</taxon>
        <taxon>Duplodnaviria</taxon>
        <taxon>Heunggongvirae</taxon>
        <taxon>Uroviricota</taxon>
        <taxon>Caudoviricetes</taxon>
        <taxon>Peduoviridae</taxon>
        <taxon>Felsduovirus</taxon>
        <taxon>Felsduovirus SEN8</taxon>
    </lineage>
</organism>
<gene>
    <name evidence="2" type="ORF">SEN8_17</name>
</gene>
<keyword evidence="3" id="KW-1185">Reference proteome</keyword>
<dbReference type="InterPro" id="IPR014966">
    <property type="entry name" value="FRG-dom"/>
</dbReference>
<accession>A0A1S6KZX9</accession>
<sequence>MTSLASFKQIDFQTADDLWESLSPTRNLDLQKPYNLIYRGQGNSDWKLIPYALRDNHINKSVVRQYNNEHKQANGLVRDELFSLIQFVKHCDRTGIKIPNDTKAFREDLMNLHSPVNNNFITNPSSWPNRDYLELMALAQHHGVPTRLLDWTSLPYTACYFAASSAVSNYQEWDENSQLAIWVINKNAIVAEDLYYVFKAPGSISPHLAAQYGSFTVHPHNGAYRKPYQIFGLEELSIPKETPNIFKLTLPSFEAGRLLLLCNHSGFSAADIYPSADGAGKAVNDDRNIQAALCHFKEKGLKLSFFERKII</sequence>
<dbReference type="EMBL" id="KT630647">
    <property type="protein sequence ID" value="AQT27293.1"/>
    <property type="molecule type" value="Genomic_DNA"/>
</dbReference>
<evidence type="ECO:0000313" key="2">
    <source>
        <dbReference type="EMBL" id="AQT27293.1"/>
    </source>
</evidence>
<evidence type="ECO:0000313" key="3">
    <source>
        <dbReference type="Proteomes" id="UP000224846"/>
    </source>
</evidence>
<name>A0A1S6KZX9_9CAUD</name>
<dbReference type="SMART" id="SM00901">
    <property type="entry name" value="FRG"/>
    <property type="match status" value="1"/>
</dbReference>
<reference evidence="2" key="1">
    <citation type="submission" date="2017-02" db="EMBL/GenBank/DDBJ databases">
        <title>Phages of Salmonella enterica subsp. salamae and subsp. diarizonae: novel phages with a mosaic genome structure and activity against pathogenic S. enterica subsp. enterica isolates.</title>
        <authorList>
            <person name="Pastekova L."/>
            <person name="Bosak J."/>
            <person name="Dedicova D."/>
            <person name="Benada O."/>
            <person name="Smarda J."/>
            <person name="Smajs D."/>
        </authorList>
    </citation>
    <scope>NUCLEOTIDE SEQUENCE [LARGE SCALE GENOMIC DNA]</scope>
</reference>
<dbReference type="Pfam" id="PF08867">
    <property type="entry name" value="FRG"/>
    <property type="match status" value="1"/>
</dbReference>
<dbReference type="Proteomes" id="UP000224846">
    <property type="component" value="Segment"/>
</dbReference>